<proteinExistence type="predicted"/>
<evidence type="ECO:0000313" key="2">
    <source>
        <dbReference type="EMBL" id="GFS19833.1"/>
    </source>
</evidence>
<dbReference type="GO" id="GO:0003676">
    <property type="term" value="F:nucleic acid binding"/>
    <property type="evidence" value="ECO:0007669"/>
    <property type="project" value="InterPro"/>
</dbReference>
<name>A0AAV4JAJ9_9GAST</name>
<evidence type="ECO:0000313" key="3">
    <source>
        <dbReference type="Proteomes" id="UP000762676"/>
    </source>
</evidence>
<dbReference type="EMBL" id="BMAT01006778">
    <property type="protein sequence ID" value="GFS19833.1"/>
    <property type="molecule type" value="Genomic_DNA"/>
</dbReference>
<keyword evidence="3" id="KW-1185">Reference proteome</keyword>
<reference evidence="2 3" key="1">
    <citation type="journal article" date="2021" name="Elife">
        <title>Chloroplast acquisition without the gene transfer in kleptoplastic sea slugs, Plakobranchus ocellatus.</title>
        <authorList>
            <person name="Maeda T."/>
            <person name="Takahashi S."/>
            <person name="Yoshida T."/>
            <person name="Shimamura S."/>
            <person name="Takaki Y."/>
            <person name="Nagai Y."/>
            <person name="Toyoda A."/>
            <person name="Suzuki Y."/>
            <person name="Arimoto A."/>
            <person name="Ishii H."/>
            <person name="Satoh N."/>
            <person name="Nishiyama T."/>
            <person name="Hasebe M."/>
            <person name="Maruyama T."/>
            <person name="Minagawa J."/>
            <person name="Obokata J."/>
            <person name="Shigenobu S."/>
        </authorList>
    </citation>
    <scope>NUCLEOTIDE SEQUENCE [LARGE SCALE GENOMIC DNA]</scope>
</reference>
<dbReference type="InterPro" id="IPR036397">
    <property type="entry name" value="RNaseH_sf"/>
</dbReference>
<feature type="compositionally biased region" description="Low complexity" evidence="1">
    <location>
        <begin position="9"/>
        <end position="32"/>
    </location>
</feature>
<comment type="caution">
    <text evidence="2">The sequence shown here is derived from an EMBL/GenBank/DDBJ whole genome shotgun (WGS) entry which is preliminary data.</text>
</comment>
<dbReference type="Proteomes" id="UP000762676">
    <property type="component" value="Unassembled WGS sequence"/>
</dbReference>
<dbReference type="Gene3D" id="3.30.420.10">
    <property type="entry name" value="Ribonuclease H-like superfamily/Ribonuclease H"/>
    <property type="match status" value="1"/>
</dbReference>
<protein>
    <submittedName>
        <fullName evidence="2">Uncharacterized protein</fullName>
    </submittedName>
</protein>
<feature type="region of interest" description="Disordered" evidence="1">
    <location>
        <begin position="1"/>
        <end position="33"/>
    </location>
</feature>
<organism evidence="2 3">
    <name type="scientific">Elysia marginata</name>
    <dbReference type="NCBI Taxonomy" id="1093978"/>
    <lineage>
        <taxon>Eukaryota</taxon>
        <taxon>Metazoa</taxon>
        <taxon>Spiralia</taxon>
        <taxon>Lophotrochozoa</taxon>
        <taxon>Mollusca</taxon>
        <taxon>Gastropoda</taxon>
        <taxon>Heterobranchia</taxon>
        <taxon>Euthyneura</taxon>
        <taxon>Panpulmonata</taxon>
        <taxon>Sacoglossa</taxon>
        <taxon>Placobranchoidea</taxon>
        <taxon>Plakobranchidae</taxon>
        <taxon>Elysia</taxon>
    </lineage>
</organism>
<gene>
    <name evidence="2" type="ORF">ElyMa_003299400</name>
</gene>
<sequence>MDDDACIYSTNNRKSNNDDNNSNSHNNNNKGTRNIDRLYAELGETVNSDCYIDTLKRLRARILRVRPDMDIGNVFLLHDNA</sequence>
<evidence type="ECO:0000256" key="1">
    <source>
        <dbReference type="SAM" id="MobiDB-lite"/>
    </source>
</evidence>
<accession>A0AAV4JAJ9</accession>
<dbReference type="AlphaFoldDB" id="A0AAV4JAJ9"/>